<evidence type="ECO:0000256" key="2">
    <source>
        <dbReference type="ARBA" id="ARBA00009810"/>
    </source>
</evidence>
<dbReference type="Pfam" id="PF00593">
    <property type="entry name" value="TonB_dep_Rec_b-barrel"/>
    <property type="match status" value="1"/>
</dbReference>
<dbReference type="Gene3D" id="2.40.170.20">
    <property type="entry name" value="TonB-dependent receptor, beta-barrel domain"/>
    <property type="match status" value="1"/>
</dbReference>
<keyword evidence="3 10" id="KW-0813">Transport</keyword>
<evidence type="ECO:0000313" key="16">
    <source>
        <dbReference type="Proteomes" id="UP001238496"/>
    </source>
</evidence>
<organism evidence="15 16">
    <name type="scientific">Peteryoungia aggregata LMG 23059</name>
    <dbReference type="NCBI Taxonomy" id="1368425"/>
    <lineage>
        <taxon>Bacteria</taxon>
        <taxon>Pseudomonadati</taxon>
        <taxon>Pseudomonadota</taxon>
        <taxon>Alphaproteobacteria</taxon>
        <taxon>Hyphomicrobiales</taxon>
        <taxon>Rhizobiaceae</taxon>
        <taxon>Peteryoungia</taxon>
    </lineage>
</organism>
<feature type="domain" description="TonB-dependent receptor plug" evidence="14">
    <location>
        <begin position="67"/>
        <end position="163"/>
    </location>
</feature>
<dbReference type="Gene3D" id="2.170.130.10">
    <property type="entry name" value="TonB-dependent receptor, plug domain"/>
    <property type="match status" value="1"/>
</dbReference>
<dbReference type="RefSeq" id="WP_307374302.1">
    <property type="nucleotide sequence ID" value="NZ_JAUSUW010000008.1"/>
</dbReference>
<evidence type="ECO:0000256" key="7">
    <source>
        <dbReference type="ARBA" id="ARBA00023136"/>
    </source>
</evidence>
<keyword evidence="16" id="KW-1185">Reference proteome</keyword>
<dbReference type="NCBIfam" id="TIGR01783">
    <property type="entry name" value="TonB-siderophor"/>
    <property type="match status" value="1"/>
</dbReference>
<comment type="subcellular location">
    <subcellularLocation>
        <location evidence="1 10">Cell outer membrane</location>
        <topology evidence="1 10">Multi-pass membrane protein</topology>
    </subcellularLocation>
</comment>
<evidence type="ECO:0000256" key="8">
    <source>
        <dbReference type="ARBA" id="ARBA00023170"/>
    </source>
</evidence>
<evidence type="ECO:0000256" key="1">
    <source>
        <dbReference type="ARBA" id="ARBA00004571"/>
    </source>
</evidence>
<evidence type="ECO:0000256" key="10">
    <source>
        <dbReference type="PROSITE-ProRule" id="PRU01360"/>
    </source>
</evidence>
<evidence type="ECO:0000259" key="13">
    <source>
        <dbReference type="Pfam" id="PF00593"/>
    </source>
</evidence>
<dbReference type="InterPro" id="IPR000531">
    <property type="entry name" value="Beta-barrel_TonB"/>
</dbReference>
<dbReference type="InterPro" id="IPR036942">
    <property type="entry name" value="Beta-barrel_TonB_sf"/>
</dbReference>
<feature type="domain" description="TonB-dependent receptor-like beta-barrel" evidence="13">
    <location>
        <begin position="239"/>
        <end position="677"/>
    </location>
</feature>
<protein>
    <submittedName>
        <fullName evidence="15">Iron complex outermembrane receptor protein</fullName>
    </submittedName>
</protein>
<keyword evidence="8 15" id="KW-0675">Receptor</keyword>
<keyword evidence="4 10" id="KW-1134">Transmembrane beta strand</keyword>
<keyword evidence="9 10" id="KW-0998">Cell outer membrane</keyword>
<dbReference type="InterPro" id="IPR012910">
    <property type="entry name" value="Plug_dom"/>
</dbReference>
<keyword evidence="6 11" id="KW-0798">TonB box</keyword>
<evidence type="ECO:0000256" key="9">
    <source>
        <dbReference type="ARBA" id="ARBA00023237"/>
    </source>
</evidence>
<dbReference type="Proteomes" id="UP001238496">
    <property type="component" value="Unassembled WGS sequence"/>
</dbReference>
<keyword evidence="12" id="KW-0732">Signal</keyword>
<evidence type="ECO:0000256" key="3">
    <source>
        <dbReference type="ARBA" id="ARBA00022448"/>
    </source>
</evidence>
<feature type="signal peptide" evidence="12">
    <location>
        <begin position="1"/>
        <end position="28"/>
    </location>
</feature>
<sequence length="710" mass="76531">MKSTSLSALILSLTVSVSPLVVPHTALAQDDESTELGVIVVDADGQKAKSYKASRNSSATRSDTPVTKIPQAITTVTPQALKDKSANSLDDALSDVSGITQGNTIAGANDAIMRRGFGESRDGSILTDGLNTALPHSFNATTDYVEVLKGPASTLYGVLDPGGMVNLVTKKPEDTFSAETWSKFYAYGAGRYSKKAGFDVTGPAGDSGFSYRLIAEGENGDYWRNFGDKKNWLIAPSLKWERDGTEVVLSYTHNDYLTPYERGTVYDATTGTFLDISPRQRLDEAWSEIDGASDLFKASVKQQLGGNWVASVNYAYSKDSFSADQTRATAYNATTGILTRRSDVRGYYDTTVHSLRTDLTGSEDLMGFENEFLFGMALRKEDIARAALQTCNLNNRLNVNNPVYGAISPCTYNAATAAEEYQHMRTQAVYAQDRVHLTDQLIAVAGLRLEHYDITAGSGSTENSDTNGNALIPNAGLVWEVRPDSSLYANVARTFRPNSSINNPYGSLDPEEGISYELGSKLDVTDWLSGTLAVFYAEKKNVAYALAPGVYSTAGLVRSKGVELDLAGQLTDELQVIGSYGLTDAVVVEDEDPLLLGNNLANVARHTASLRIAYDYGEVFDGAGSLRFGGAIKGVGRRAGDADNSFDLPGYGTVDLFASYTIEREHPIEIQLNLNNIFDKTYYTSSIGSNALGIAVGQSFNAALSVGMKF</sequence>
<dbReference type="InterPro" id="IPR010105">
    <property type="entry name" value="TonB_sidphr_rcpt"/>
</dbReference>
<evidence type="ECO:0000256" key="6">
    <source>
        <dbReference type="ARBA" id="ARBA00023077"/>
    </source>
</evidence>
<dbReference type="CDD" id="cd01347">
    <property type="entry name" value="ligand_gated_channel"/>
    <property type="match status" value="1"/>
</dbReference>
<reference evidence="15 16" key="1">
    <citation type="submission" date="2023-07" db="EMBL/GenBank/DDBJ databases">
        <title>Genomic Encyclopedia of Type Strains, Phase IV (KMG-IV): sequencing the most valuable type-strain genomes for metagenomic binning, comparative biology and taxonomic classification.</title>
        <authorList>
            <person name="Goeker M."/>
        </authorList>
    </citation>
    <scope>NUCLEOTIDE SEQUENCE [LARGE SCALE GENOMIC DNA]</scope>
    <source>
        <strain evidence="15 16">DSM 1111</strain>
    </source>
</reference>
<dbReference type="PANTHER" id="PTHR32552">
    <property type="entry name" value="FERRICHROME IRON RECEPTOR-RELATED"/>
    <property type="match status" value="1"/>
</dbReference>
<evidence type="ECO:0000256" key="4">
    <source>
        <dbReference type="ARBA" id="ARBA00022452"/>
    </source>
</evidence>
<gene>
    <name evidence="15" type="ORF">J2045_003115</name>
</gene>
<feature type="chain" id="PRO_5045762899" evidence="12">
    <location>
        <begin position="29"/>
        <end position="710"/>
    </location>
</feature>
<keyword evidence="5 10" id="KW-0812">Transmembrane</keyword>
<dbReference type="EMBL" id="JAUSUW010000008">
    <property type="protein sequence ID" value="MDQ0422071.1"/>
    <property type="molecule type" value="Genomic_DNA"/>
</dbReference>
<dbReference type="PROSITE" id="PS52016">
    <property type="entry name" value="TONB_DEPENDENT_REC_3"/>
    <property type="match status" value="1"/>
</dbReference>
<dbReference type="InterPro" id="IPR039426">
    <property type="entry name" value="TonB-dep_rcpt-like"/>
</dbReference>
<evidence type="ECO:0000256" key="5">
    <source>
        <dbReference type="ARBA" id="ARBA00022692"/>
    </source>
</evidence>
<evidence type="ECO:0000313" key="15">
    <source>
        <dbReference type="EMBL" id="MDQ0422071.1"/>
    </source>
</evidence>
<accession>A0ABU0G9Q1</accession>
<evidence type="ECO:0000256" key="12">
    <source>
        <dbReference type="SAM" id="SignalP"/>
    </source>
</evidence>
<name>A0ABU0G9Q1_9HYPH</name>
<dbReference type="InterPro" id="IPR037066">
    <property type="entry name" value="Plug_dom_sf"/>
</dbReference>
<dbReference type="Pfam" id="PF07715">
    <property type="entry name" value="Plug"/>
    <property type="match status" value="1"/>
</dbReference>
<comment type="caution">
    <text evidence="15">The sequence shown here is derived from an EMBL/GenBank/DDBJ whole genome shotgun (WGS) entry which is preliminary data.</text>
</comment>
<keyword evidence="7 10" id="KW-0472">Membrane</keyword>
<dbReference type="SUPFAM" id="SSF56935">
    <property type="entry name" value="Porins"/>
    <property type="match status" value="1"/>
</dbReference>
<dbReference type="PANTHER" id="PTHR32552:SF85">
    <property type="entry name" value="BLL7968 PROTEIN"/>
    <property type="match status" value="1"/>
</dbReference>
<evidence type="ECO:0000256" key="11">
    <source>
        <dbReference type="RuleBase" id="RU003357"/>
    </source>
</evidence>
<comment type="similarity">
    <text evidence="2 10 11">Belongs to the TonB-dependent receptor family.</text>
</comment>
<evidence type="ECO:0000259" key="14">
    <source>
        <dbReference type="Pfam" id="PF07715"/>
    </source>
</evidence>
<proteinExistence type="inferred from homology"/>